<dbReference type="PANTHER" id="PTHR43213:SF5">
    <property type="entry name" value="BIFUNCTIONAL DTTP_UTP PYROPHOSPHATASE_METHYLTRANSFERASE PROTEIN-RELATED"/>
    <property type="match status" value="1"/>
</dbReference>
<dbReference type="PANTHER" id="PTHR43213">
    <property type="entry name" value="BIFUNCTIONAL DTTP/UTP PYROPHOSPHATASE/METHYLTRANSFERASE PROTEIN-RELATED"/>
    <property type="match status" value="1"/>
</dbReference>
<dbReference type="GO" id="GO:0009117">
    <property type="term" value="P:nucleotide metabolic process"/>
    <property type="evidence" value="ECO:0007669"/>
    <property type="project" value="UniProtKB-KW"/>
</dbReference>
<dbReference type="GO" id="GO:0005737">
    <property type="term" value="C:cytoplasm"/>
    <property type="evidence" value="ECO:0007669"/>
    <property type="project" value="UniProtKB-SubCell"/>
</dbReference>
<comment type="caution">
    <text evidence="4">The sequence shown here is derived from an EMBL/GenBank/DDBJ whole genome shotgun (WGS) entry which is preliminary data.</text>
</comment>
<keyword evidence="2 3" id="KW-0378">Hydrolase</keyword>
<dbReference type="Pfam" id="PF02545">
    <property type="entry name" value="Maf"/>
    <property type="match status" value="1"/>
</dbReference>
<keyword evidence="5" id="KW-1185">Reference proteome</keyword>
<comment type="subcellular location">
    <subcellularLocation>
        <location evidence="3">Cytoplasm</location>
    </subcellularLocation>
</comment>
<evidence type="ECO:0000313" key="4">
    <source>
        <dbReference type="EMBL" id="GGN63199.1"/>
    </source>
</evidence>
<evidence type="ECO:0000256" key="3">
    <source>
        <dbReference type="HAMAP-Rule" id="MF_00528"/>
    </source>
</evidence>
<comment type="catalytic activity">
    <reaction evidence="3">
        <text>UTP + H2O = UMP + diphosphate + H(+)</text>
        <dbReference type="Rhea" id="RHEA:29395"/>
        <dbReference type="ChEBI" id="CHEBI:15377"/>
        <dbReference type="ChEBI" id="CHEBI:15378"/>
        <dbReference type="ChEBI" id="CHEBI:33019"/>
        <dbReference type="ChEBI" id="CHEBI:46398"/>
        <dbReference type="ChEBI" id="CHEBI:57865"/>
        <dbReference type="EC" id="3.6.1.9"/>
    </reaction>
</comment>
<comment type="catalytic activity">
    <reaction evidence="3">
        <text>dTTP + H2O = dTMP + diphosphate + H(+)</text>
        <dbReference type="Rhea" id="RHEA:28534"/>
        <dbReference type="ChEBI" id="CHEBI:15377"/>
        <dbReference type="ChEBI" id="CHEBI:15378"/>
        <dbReference type="ChEBI" id="CHEBI:33019"/>
        <dbReference type="ChEBI" id="CHEBI:37568"/>
        <dbReference type="ChEBI" id="CHEBI:63528"/>
        <dbReference type="EC" id="3.6.1.9"/>
    </reaction>
</comment>
<keyword evidence="3" id="KW-0963">Cytoplasm</keyword>
<reference evidence="4" key="2">
    <citation type="submission" date="2020-09" db="EMBL/GenBank/DDBJ databases">
        <authorList>
            <person name="Sun Q."/>
            <person name="Ohkuma M."/>
        </authorList>
    </citation>
    <scope>NUCLEOTIDE SEQUENCE</scope>
    <source>
        <strain evidence="4">JCM 17251</strain>
    </source>
</reference>
<dbReference type="HAMAP" id="MF_00528">
    <property type="entry name" value="Maf"/>
    <property type="match status" value="1"/>
</dbReference>
<feature type="active site" description="Proton acceptor" evidence="3">
    <location>
        <position position="70"/>
    </location>
</feature>
<dbReference type="InterPro" id="IPR029001">
    <property type="entry name" value="ITPase-like_fam"/>
</dbReference>
<dbReference type="InterPro" id="IPR003697">
    <property type="entry name" value="Maf-like"/>
</dbReference>
<dbReference type="PIRSF" id="PIRSF006305">
    <property type="entry name" value="Maf"/>
    <property type="match status" value="1"/>
</dbReference>
<dbReference type="SUPFAM" id="SSF52972">
    <property type="entry name" value="ITPase-like"/>
    <property type="match status" value="1"/>
</dbReference>
<comment type="caution">
    <text evidence="3">Lacks conserved residue(s) required for the propagation of feature annotation.</text>
</comment>
<evidence type="ECO:0000256" key="2">
    <source>
        <dbReference type="ARBA" id="ARBA00022801"/>
    </source>
</evidence>
<proteinExistence type="inferred from homology"/>
<evidence type="ECO:0000313" key="5">
    <source>
        <dbReference type="Proteomes" id="UP000624041"/>
    </source>
</evidence>
<comment type="function">
    <text evidence="3">Nucleoside triphosphate pyrophosphatase that hydrolyzes dTTP and UTP. May have a dual role in cell division arrest and in preventing the incorporation of modified nucleotides into cellular nucleic acids.</text>
</comment>
<dbReference type="CDD" id="cd00555">
    <property type="entry name" value="Maf"/>
    <property type="match status" value="1"/>
</dbReference>
<feature type="site" description="Important for substrate specificity" evidence="3">
    <location>
        <position position="71"/>
    </location>
</feature>
<dbReference type="Proteomes" id="UP000624041">
    <property type="component" value="Unassembled WGS sequence"/>
</dbReference>
<sequence length="190" mass="21600">MANKLILASSSPRRKELLQQMNIPFTVQSANIDESQITTTDPIDKVKQLAIWKGEDIPIQHLNTIVLSADTIVSYEQTIFEKPRNKNEAKQMISTLSGQVHDVYTGVMIRSLQEKKVFVERTRVEFWPLSEEEIDAYISTEDPYDKAGAYGIQSLGAMFVKQIIGDYYTVVGLPISRVVRELRDFGIVME</sequence>
<dbReference type="RefSeq" id="WP_188858541.1">
    <property type="nucleotide sequence ID" value="NZ_BMOS01000026.1"/>
</dbReference>
<organism evidence="4 5">
    <name type="scientific">Oceanobacillus indicireducens</name>
    <dbReference type="NCBI Taxonomy" id="1004261"/>
    <lineage>
        <taxon>Bacteria</taxon>
        <taxon>Bacillati</taxon>
        <taxon>Bacillota</taxon>
        <taxon>Bacilli</taxon>
        <taxon>Bacillales</taxon>
        <taxon>Bacillaceae</taxon>
        <taxon>Oceanobacillus</taxon>
    </lineage>
</organism>
<comment type="similarity">
    <text evidence="3">Belongs to the Maf family. YhdE subfamily.</text>
</comment>
<evidence type="ECO:0000256" key="1">
    <source>
        <dbReference type="ARBA" id="ARBA00001968"/>
    </source>
</evidence>
<keyword evidence="3" id="KW-0546">Nucleotide metabolism</keyword>
<protein>
    <recommendedName>
        <fullName evidence="3">dTTP/UTP pyrophosphatase</fullName>
        <shortName evidence="3">dTTPase/UTPase</shortName>
        <ecNumber evidence="3">3.6.1.9</ecNumber>
    </recommendedName>
    <alternativeName>
        <fullName evidence="3">Nucleoside triphosphate pyrophosphatase</fullName>
    </alternativeName>
    <alternativeName>
        <fullName evidence="3">Nucleotide pyrophosphatase</fullName>
        <shortName evidence="3">Nucleotide PPase</shortName>
    </alternativeName>
</protein>
<dbReference type="EMBL" id="BMOS01000026">
    <property type="protein sequence ID" value="GGN63199.1"/>
    <property type="molecule type" value="Genomic_DNA"/>
</dbReference>
<name>A0A918D3A7_9BACI</name>
<feature type="site" description="Important for substrate specificity" evidence="3">
    <location>
        <position position="153"/>
    </location>
</feature>
<reference evidence="4" key="1">
    <citation type="journal article" date="2014" name="Int. J. Syst. Evol. Microbiol.">
        <title>Complete genome sequence of Corynebacterium casei LMG S-19264T (=DSM 44701T), isolated from a smear-ripened cheese.</title>
        <authorList>
            <consortium name="US DOE Joint Genome Institute (JGI-PGF)"/>
            <person name="Walter F."/>
            <person name="Albersmeier A."/>
            <person name="Kalinowski J."/>
            <person name="Ruckert C."/>
        </authorList>
    </citation>
    <scope>NUCLEOTIDE SEQUENCE</scope>
    <source>
        <strain evidence="4">JCM 17251</strain>
    </source>
</reference>
<dbReference type="NCBIfam" id="TIGR00172">
    <property type="entry name" value="maf"/>
    <property type="match status" value="1"/>
</dbReference>
<dbReference type="GO" id="GO:0047429">
    <property type="term" value="F:nucleoside triphosphate diphosphatase activity"/>
    <property type="evidence" value="ECO:0007669"/>
    <property type="project" value="UniProtKB-EC"/>
</dbReference>
<comment type="cofactor">
    <cofactor evidence="1 3">
        <name>a divalent metal cation</name>
        <dbReference type="ChEBI" id="CHEBI:60240"/>
    </cofactor>
</comment>
<dbReference type="Gene3D" id="3.90.950.10">
    <property type="match status" value="1"/>
</dbReference>
<dbReference type="AlphaFoldDB" id="A0A918D3A7"/>
<feature type="site" description="Important for substrate specificity" evidence="3">
    <location>
        <position position="13"/>
    </location>
</feature>
<dbReference type="EC" id="3.6.1.9" evidence="3"/>
<gene>
    <name evidence="4" type="primary">maf</name>
    <name evidence="4" type="ORF">GCM10007971_29870</name>
</gene>
<accession>A0A918D3A7</accession>